<comment type="caution">
    <text evidence="1">The sequence shown here is derived from an EMBL/GenBank/DDBJ whole genome shotgun (WGS) entry which is preliminary data.</text>
</comment>
<organism evidence="1 2">
    <name type="scientific">Pieris brassicae</name>
    <name type="common">White butterfly</name>
    <name type="synonym">Large white butterfly</name>
    <dbReference type="NCBI Taxonomy" id="7116"/>
    <lineage>
        <taxon>Eukaryota</taxon>
        <taxon>Metazoa</taxon>
        <taxon>Ecdysozoa</taxon>
        <taxon>Arthropoda</taxon>
        <taxon>Hexapoda</taxon>
        <taxon>Insecta</taxon>
        <taxon>Pterygota</taxon>
        <taxon>Neoptera</taxon>
        <taxon>Endopterygota</taxon>
        <taxon>Lepidoptera</taxon>
        <taxon>Glossata</taxon>
        <taxon>Ditrysia</taxon>
        <taxon>Papilionoidea</taxon>
        <taxon>Pieridae</taxon>
        <taxon>Pierinae</taxon>
        <taxon>Pieris</taxon>
    </lineage>
</organism>
<keyword evidence="2" id="KW-1185">Reference proteome</keyword>
<proteinExistence type="predicted"/>
<evidence type="ECO:0000313" key="1">
    <source>
        <dbReference type="EMBL" id="CAH4029030.1"/>
    </source>
</evidence>
<evidence type="ECO:0000313" key="2">
    <source>
        <dbReference type="Proteomes" id="UP001152562"/>
    </source>
</evidence>
<dbReference type="Proteomes" id="UP001152562">
    <property type="component" value="Unassembled WGS sequence"/>
</dbReference>
<sequence length="240" mass="27891">MSVFGDDESVNPSSTNLSTIIDEDYDQFYKENRGTEDLSNVDYSINFPLISDEVDDFRKYIPFRRSWNINVWKQRKEVVQKTQIPLYDKKISELLDVTQDDSSQTFEVVRAFIKGWLNKQQDNPNKAHCPTAIKKCGAYFLDLALLILNLAILIRDIAILILNASDDNERSELVKIEGVKRHSTEFPKTLIYHYSKFGRILVVGGFSFFLEKMILDRNMLLMCKDTFIARFQTLFSMINS</sequence>
<dbReference type="EMBL" id="CALOZG010000006">
    <property type="protein sequence ID" value="CAH4029030.1"/>
    <property type="molecule type" value="Genomic_DNA"/>
</dbReference>
<accession>A0A9P0TIP8</accession>
<dbReference type="AlphaFoldDB" id="A0A9P0TIP8"/>
<name>A0A9P0TIP8_PIEBR</name>
<reference evidence="1" key="1">
    <citation type="submission" date="2022-05" db="EMBL/GenBank/DDBJ databases">
        <authorList>
            <person name="Okamura Y."/>
        </authorList>
    </citation>
    <scope>NUCLEOTIDE SEQUENCE</scope>
</reference>
<protein>
    <submittedName>
        <fullName evidence="1">Uncharacterized protein</fullName>
    </submittedName>
</protein>
<gene>
    <name evidence="1" type="ORF">PIBRA_LOCUS5817</name>
</gene>